<dbReference type="PANTHER" id="PTHR46890:SF48">
    <property type="entry name" value="RNA-DIRECTED DNA POLYMERASE"/>
    <property type="match status" value="1"/>
</dbReference>
<dbReference type="InterPro" id="IPR052343">
    <property type="entry name" value="Retrotransposon-Effector_Assoc"/>
</dbReference>
<feature type="domain" description="Reverse transcriptase" evidence="1">
    <location>
        <begin position="1"/>
        <end position="236"/>
    </location>
</feature>
<sequence length="307" mass="35791">MSNFWPISLCRVIYKIVAKTLANRLKKVLPSCISQNQSAFVPGRMIHDNILIVHDYCTTFRVQKTVEWKFLETVMKNMGFADYWINLIMKCVCSVKYVVKCNGILTNTITPERGLPQGDPLSPYLFLFCMEAFSRMLNRAQQDEIIRGVQASINGPRINHLFFADDALLFIRNKKEEVETFTKILNDFEKVSGQQINFEKSMVYFSPKTLTARREHCNMLSMQVVDKLNNYFGFPLHIGNKKSLPFNDILNRFSCRINSWSKRLLSYGGREVFIKSILQALPTYAFSIFLTLRRVVEDMNSKIRRMW</sequence>
<evidence type="ECO:0000313" key="2">
    <source>
        <dbReference type="EMBL" id="KAA3488630.1"/>
    </source>
</evidence>
<dbReference type="InterPro" id="IPR000477">
    <property type="entry name" value="RT_dom"/>
</dbReference>
<organism evidence="2 3">
    <name type="scientific">Gossypium australe</name>
    <dbReference type="NCBI Taxonomy" id="47621"/>
    <lineage>
        <taxon>Eukaryota</taxon>
        <taxon>Viridiplantae</taxon>
        <taxon>Streptophyta</taxon>
        <taxon>Embryophyta</taxon>
        <taxon>Tracheophyta</taxon>
        <taxon>Spermatophyta</taxon>
        <taxon>Magnoliopsida</taxon>
        <taxon>eudicotyledons</taxon>
        <taxon>Gunneridae</taxon>
        <taxon>Pentapetalae</taxon>
        <taxon>rosids</taxon>
        <taxon>malvids</taxon>
        <taxon>Malvales</taxon>
        <taxon>Malvaceae</taxon>
        <taxon>Malvoideae</taxon>
        <taxon>Gossypium</taxon>
    </lineage>
</organism>
<keyword evidence="2" id="KW-0695">RNA-directed DNA polymerase</keyword>
<name>A0A5B6X389_9ROSI</name>
<dbReference type="OrthoDB" id="691633at2759"/>
<keyword evidence="2" id="KW-0548">Nucleotidyltransferase</keyword>
<dbReference type="InterPro" id="IPR043502">
    <property type="entry name" value="DNA/RNA_pol_sf"/>
</dbReference>
<dbReference type="AlphaFoldDB" id="A0A5B6X389"/>
<gene>
    <name evidence="2" type="ORF">EPI10_032362</name>
</gene>
<dbReference type="PANTHER" id="PTHR46890">
    <property type="entry name" value="NON-LTR RETROLELEMENT REVERSE TRANSCRIPTASE-LIKE PROTEIN-RELATED"/>
    <property type="match status" value="1"/>
</dbReference>
<evidence type="ECO:0000259" key="1">
    <source>
        <dbReference type="PROSITE" id="PS50878"/>
    </source>
</evidence>
<dbReference type="GO" id="GO:0003964">
    <property type="term" value="F:RNA-directed DNA polymerase activity"/>
    <property type="evidence" value="ECO:0007669"/>
    <property type="project" value="UniProtKB-KW"/>
</dbReference>
<protein>
    <submittedName>
        <fullName evidence="2">Reverse transcriptase</fullName>
    </submittedName>
</protein>
<keyword evidence="3" id="KW-1185">Reference proteome</keyword>
<dbReference type="Pfam" id="PF00078">
    <property type="entry name" value="RVT_1"/>
    <property type="match status" value="1"/>
</dbReference>
<dbReference type="Proteomes" id="UP000325315">
    <property type="component" value="Unassembled WGS sequence"/>
</dbReference>
<dbReference type="CDD" id="cd01650">
    <property type="entry name" value="RT_nLTR_like"/>
    <property type="match status" value="1"/>
</dbReference>
<comment type="caution">
    <text evidence="2">The sequence shown here is derived from an EMBL/GenBank/DDBJ whole genome shotgun (WGS) entry which is preliminary data.</text>
</comment>
<proteinExistence type="predicted"/>
<dbReference type="SUPFAM" id="SSF56672">
    <property type="entry name" value="DNA/RNA polymerases"/>
    <property type="match status" value="1"/>
</dbReference>
<dbReference type="EMBL" id="SMMG02000001">
    <property type="protein sequence ID" value="KAA3488630.1"/>
    <property type="molecule type" value="Genomic_DNA"/>
</dbReference>
<accession>A0A5B6X389</accession>
<dbReference type="PROSITE" id="PS50878">
    <property type="entry name" value="RT_POL"/>
    <property type="match status" value="1"/>
</dbReference>
<keyword evidence="2" id="KW-0808">Transferase</keyword>
<evidence type="ECO:0000313" key="3">
    <source>
        <dbReference type="Proteomes" id="UP000325315"/>
    </source>
</evidence>
<reference evidence="3" key="1">
    <citation type="journal article" date="2019" name="Plant Biotechnol. J.">
        <title>Genome sequencing of the Australian wild diploid species Gossypium australe highlights disease resistance and delayed gland morphogenesis.</title>
        <authorList>
            <person name="Cai Y."/>
            <person name="Cai X."/>
            <person name="Wang Q."/>
            <person name="Wang P."/>
            <person name="Zhang Y."/>
            <person name="Cai C."/>
            <person name="Xu Y."/>
            <person name="Wang K."/>
            <person name="Zhou Z."/>
            <person name="Wang C."/>
            <person name="Geng S."/>
            <person name="Li B."/>
            <person name="Dong Q."/>
            <person name="Hou Y."/>
            <person name="Wang H."/>
            <person name="Ai P."/>
            <person name="Liu Z."/>
            <person name="Yi F."/>
            <person name="Sun M."/>
            <person name="An G."/>
            <person name="Cheng J."/>
            <person name="Zhang Y."/>
            <person name="Shi Q."/>
            <person name="Xie Y."/>
            <person name="Shi X."/>
            <person name="Chang Y."/>
            <person name="Huang F."/>
            <person name="Chen Y."/>
            <person name="Hong S."/>
            <person name="Mi L."/>
            <person name="Sun Q."/>
            <person name="Zhang L."/>
            <person name="Zhou B."/>
            <person name="Peng R."/>
            <person name="Zhang X."/>
            <person name="Liu F."/>
        </authorList>
    </citation>
    <scope>NUCLEOTIDE SEQUENCE [LARGE SCALE GENOMIC DNA]</scope>
    <source>
        <strain evidence="3">cv. PA1801</strain>
    </source>
</reference>